<dbReference type="InterPro" id="IPR000672">
    <property type="entry name" value="THF_DH/CycHdrlase"/>
</dbReference>
<dbReference type="PANTHER" id="PTHR48099">
    <property type="entry name" value="C-1-TETRAHYDROFOLATE SYNTHASE, CYTOPLASMIC-RELATED"/>
    <property type="match status" value="1"/>
</dbReference>
<feature type="binding site" evidence="12">
    <location>
        <position position="234"/>
    </location>
    <ligand>
        <name>NADP(+)</name>
        <dbReference type="ChEBI" id="CHEBI:58349"/>
    </ligand>
</feature>
<dbReference type="AlphaFoldDB" id="B4DB50"/>
<dbReference type="GO" id="GO:0006164">
    <property type="term" value="P:purine nucleotide biosynthetic process"/>
    <property type="evidence" value="ECO:0007669"/>
    <property type="project" value="UniProtKB-KW"/>
</dbReference>
<evidence type="ECO:0000256" key="11">
    <source>
        <dbReference type="ARBA" id="ARBA00023268"/>
    </source>
</evidence>
<evidence type="ECO:0000256" key="8">
    <source>
        <dbReference type="ARBA" id="ARBA00023002"/>
    </source>
</evidence>
<evidence type="ECO:0000313" key="16">
    <source>
        <dbReference type="Proteomes" id="UP000005824"/>
    </source>
</evidence>
<organism evidence="15 16">
    <name type="scientific">Chthoniobacter flavus Ellin428</name>
    <dbReference type="NCBI Taxonomy" id="497964"/>
    <lineage>
        <taxon>Bacteria</taxon>
        <taxon>Pseudomonadati</taxon>
        <taxon>Verrucomicrobiota</taxon>
        <taxon>Spartobacteria</taxon>
        <taxon>Chthoniobacterales</taxon>
        <taxon>Chthoniobacteraceae</taxon>
        <taxon>Chthoniobacter</taxon>
    </lineage>
</organism>
<keyword evidence="5 12" id="KW-0658">Purine biosynthesis</keyword>
<keyword evidence="3 12" id="KW-0554">One-carbon metabolism</keyword>
<dbReference type="InParanoid" id="B4DB50"/>
<evidence type="ECO:0000256" key="3">
    <source>
        <dbReference type="ARBA" id="ARBA00022563"/>
    </source>
</evidence>
<dbReference type="Pfam" id="PF02882">
    <property type="entry name" value="THF_DHG_CYH_C"/>
    <property type="match status" value="1"/>
</dbReference>
<dbReference type="InterPro" id="IPR036291">
    <property type="entry name" value="NAD(P)-bd_dom_sf"/>
</dbReference>
<comment type="similarity">
    <text evidence="12">Belongs to the tetrahydrofolate dehydrogenase/cyclohydrolase family.</text>
</comment>
<evidence type="ECO:0000256" key="4">
    <source>
        <dbReference type="ARBA" id="ARBA00022605"/>
    </source>
</evidence>
<keyword evidence="6 12" id="KW-0378">Hydrolase</keyword>
<reference evidence="15 16" key="1">
    <citation type="journal article" date="2011" name="J. Bacteriol.">
        <title>Genome sequence of Chthoniobacter flavus Ellin428, an aerobic heterotrophic soil bacterium.</title>
        <authorList>
            <person name="Kant R."/>
            <person name="van Passel M.W."/>
            <person name="Palva A."/>
            <person name="Lucas S."/>
            <person name="Lapidus A."/>
            <person name="Glavina Del Rio T."/>
            <person name="Dalin E."/>
            <person name="Tice H."/>
            <person name="Bruce D."/>
            <person name="Goodwin L."/>
            <person name="Pitluck S."/>
            <person name="Larimer F.W."/>
            <person name="Land M.L."/>
            <person name="Hauser L."/>
            <person name="Sangwan P."/>
            <person name="de Vos W.M."/>
            <person name="Janssen P.H."/>
            <person name="Smidt H."/>
        </authorList>
    </citation>
    <scope>NUCLEOTIDE SEQUENCE [LARGE SCALE GENOMIC DNA]</scope>
    <source>
        <strain evidence="15 16">Ellin428</strain>
    </source>
</reference>
<gene>
    <name evidence="12" type="primary">folD</name>
    <name evidence="15" type="ORF">CfE428DRAFT_6141</name>
</gene>
<dbReference type="PANTHER" id="PTHR48099:SF5">
    <property type="entry name" value="C-1-TETRAHYDROFOLATE SYNTHASE, CYTOPLASMIC"/>
    <property type="match status" value="1"/>
</dbReference>
<evidence type="ECO:0000259" key="14">
    <source>
        <dbReference type="Pfam" id="PF02882"/>
    </source>
</evidence>
<dbReference type="EMBL" id="ABVL01000035">
    <property type="protein sequence ID" value="EDY16328.1"/>
    <property type="molecule type" value="Genomic_DNA"/>
</dbReference>
<proteinExistence type="inferred from homology"/>
<dbReference type="EC" id="1.5.1.5" evidence="12"/>
<dbReference type="SUPFAM" id="SSF53223">
    <property type="entry name" value="Aminoacid dehydrogenase-like, N-terminal domain"/>
    <property type="match status" value="1"/>
</dbReference>
<keyword evidence="10 12" id="KW-0486">Methionine biosynthesis</keyword>
<dbReference type="UniPathway" id="UPA00193"/>
<dbReference type="STRING" id="497964.CfE428DRAFT_6141"/>
<dbReference type="InterPro" id="IPR020631">
    <property type="entry name" value="THF_DH/CycHdrlase_NAD-bd_dom"/>
</dbReference>
<comment type="pathway">
    <text evidence="1 12">One-carbon metabolism; tetrahydrofolate interconversion.</text>
</comment>
<keyword evidence="11 12" id="KW-0511">Multifunctional enzyme</keyword>
<evidence type="ECO:0000256" key="7">
    <source>
        <dbReference type="ARBA" id="ARBA00022857"/>
    </source>
</evidence>
<evidence type="ECO:0000256" key="2">
    <source>
        <dbReference type="ARBA" id="ARBA00011738"/>
    </source>
</evidence>
<feature type="domain" description="Tetrahydrofolate dehydrogenase/cyclohydrolase catalytic" evidence="13">
    <location>
        <begin position="4"/>
        <end position="118"/>
    </location>
</feature>
<dbReference type="FunCoup" id="B4DB50">
    <property type="interactions" value="497"/>
</dbReference>
<dbReference type="GO" id="GO:0009086">
    <property type="term" value="P:methionine biosynthetic process"/>
    <property type="evidence" value="ECO:0007669"/>
    <property type="project" value="UniProtKB-KW"/>
</dbReference>
<evidence type="ECO:0000256" key="1">
    <source>
        <dbReference type="ARBA" id="ARBA00004777"/>
    </source>
</evidence>
<keyword evidence="8 12" id="KW-0560">Oxidoreductase</keyword>
<dbReference type="InterPro" id="IPR046346">
    <property type="entry name" value="Aminoacid_DH-like_N_sf"/>
</dbReference>
<evidence type="ECO:0000256" key="12">
    <source>
        <dbReference type="HAMAP-Rule" id="MF_01576"/>
    </source>
</evidence>
<sequence length="294" mass="30737">MTLIDGKAIAQKTYAESKAAIANLKARGVTPGLAVVLVGDDPASRAYVRSKDKMCHELGMHSVKHELAADTAQADLIALVKQLNADPAIHGILVQSPPPPHIDERAIIETIDPRKDVDGFHPISVAKLALGDADGFVPCTPLGCQRLLIESGIEAAGANVVVLGRSMIVGKPLALLLMNKGKGGDATVTIAHSRTRNLAEVCRRADILIAAIGRPEFVKADFVKDGAVVIDVGINRVDDLNTPKGYKIVGDVAFTEVAPKCRAITPVPGGVGPMTIAMLMANTIASAQRFAAGA</sequence>
<dbReference type="HAMAP" id="MF_01576">
    <property type="entry name" value="THF_DHG_CYH"/>
    <property type="match status" value="1"/>
</dbReference>
<dbReference type="Gene3D" id="3.40.50.720">
    <property type="entry name" value="NAD(P)-binding Rossmann-like Domain"/>
    <property type="match status" value="1"/>
</dbReference>
<accession>B4DB50</accession>
<dbReference type="Proteomes" id="UP000005824">
    <property type="component" value="Unassembled WGS sequence"/>
</dbReference>
<dbReference type="eggNOG" id="COG0190">
    <property type="taxonomic scope" value="Bacteria"/>
</dbReference>
<comment type="catalytic activity">
    <reaction evidence="12">
        <text>(6R)-5,10-methenyltetrahydrofolate + H2O = (6R)-10-formyltetrahydrofolate + H(+)</text>
        <dbReference type="Rhea" id="RHEA:23700"/>
        <dbReference type="ChEBI" id="CHEBI:15377"/>
        <dbReference type="ChEBI" id="CHEBI:15378"/>
        <dbReference type="ChEBI" id="CHEBI:57455"/>
        <dbReference type="ChEBI" id="CHEBI:195366"/>
        <dbReference type="EC" id="3.5.4.9"/>
    </reaction>
</comment>
<comment type="caution">
    <text evidence="12">Lacks conserved residue(s) required for the propagation of feature annotation.</text>
</comment>
<dbReference type="CDD" id="cd01080">
    <property type="entry name" value="NAD_bind_m-THF_DH_Cyclohyd"/>
    <property type="match status" value="1"/>
</dbReference>
<keyword evidence="4 12" id="KW-0028">Amino-acid biosynthesis</keyword>
<dbReference type="Pfam" id="PF00763">
    <property type="entry name" value="THF_DHG_CYH"/>
    <property type="match status" value="1"/>
</dbReference>
<comment type="subunit">
    <text evidence="2 12">Homodimer.</text>
</comment>
<feature type="domain" description="Tetrahydrofolate dehydrogenase/cyclohydrolase NAD(P)-binding" evidence="14">
    <location>
        <begin position="138"/>
        <end position="289"/>
    </location>
</feature>
<evidence type="ECO:0000256" key="9">
    <source>
        <dbReference type="ARBA" id="ARBA00023102"/>
    </source>
</evidence>
<protein>
    <recommendedName>
        <fullName evidence="12">Bifunctional protein FolD</fullName>
    </recommendedName>
    <domain>
        <recommendedName>
            <fullName evidence="12">Methylenetetrahydrofolate dehydrogenase</fullName>
            <ecNumber evidence="12">1.5.1.5</ecNumber>
        </recommendedName>
    </domain>
    <domain>
        <recommendedName>
            <fullName evidence="12">Methenyltetrahydrofolate cyclohydrolase</fullName>
            <ecNumber evidence="12">3.5.4.9</ecNumber>
        </recommendedName>
    </domain>
</protein>
<dbReference type="RefSeq" id="WP_006983460.1">
    <property type="nucleotide sequence ID" value="NZ_ABVL01000035.1"/>
</dbReference>
<dbReference type="SUPFAM" id="SSF51735">
    <property type="entry name" value="NAD(P)-binding Rossmann-fold domains"/>
    <property type="match status" value="1"/>
</dbReference>
<evidence type="ECO:0000259" key="13">
    <source>
        <dbReference type="Pfam" id="PF00763"/>
    </source>
</evidence>
<evidence type="ECO:0000256" key="5">
    <source>
        <dbReference type="ARBA" id="ARBA00022755"/>
    </source>
</evidence>
<dbReference type="PRINTS" id="PR00085">
    <property type="entry name" value="THFDHDRGNASE"/>
</dbReference>
<dbReference type="GO" id="GO:0005829">
    <property type="term" value="C:cytosol"/>
    <property type="evidence" value="ECO:0007669"/>
    <property type="project" value="TreeGrafter"/>
</dbReference>
<comment type="caution">
    <text evidence="15">The sequence shown here is derived from an EMBL/GenBank/DDBJ whole genome shotgun (WGS) entry which is preliminary data.</text>
</comment>
<dbReference type="Gene3D" id="3.40.50.10860">
    <property type="entry name" value="Leucine Dehydrogenase, chain A, domain 1"/>
    <property type="match status" value="1"/>
</dbReference>
<dbReference type="GO" id="GO:0035999">
    <property type="term" value="P:tetrahydrofolate interconversion"/>
    <property type="evidence" value="ECO:0007669"/>
    <property type="project" value="UniProtKB-UniRule"/>
</dbReference>
<dbReference type="InterPro" id="IPR020867">
    <property type="entry name" value="THF_DH/CycHdrlase_CS"/>
</dbReference>
<keyword evidence="7 12" id="KW-0521">NADP</keyword>
<evidence type="ECO:0000313" key="15">
    <source>
        <dbReference type="EMBL" id="EDY16328.1"/>
    </source>
</evidence>
<evidence type="ECO:0000256" key="10">
    <source>
        <dbReference type="ARBA" id="ARBA00023167"/>
    </source>
</evidence>
<dbReference type="FunFam" id="3.40.50.10860:FF:000005">
    <property type="entry name" value="C-1-tetrahydrofolate synthase, cytoplasmic, putative"/>
    <property type="match status" value="1"/>
</dbReference>
<name>B4DB50_9BACT</name>
<keyword evidence="16" id="KW-1185">Reference proteome</keyword>
<dbReference type="NCBIfam" id="NF010783">
    <property type="entry name" value="PRK14186.1"/>
    <property type="match status" value="1"/>
</dbReference>
<dbReference type="GO" id="GO:0004488">
    <property type="term" value="F:methylenetetrahydrofolate dehydrogenase (NADP+) activity"/>
    <property type="evidence" value="ECO:0007669"/>
    <property type="project" value="UniProtKB-UniRule"/>
</dbReference>
<dbReference type="EC" id="3.5.4.9" evidence="12"/>
<comment type="catalytic activity">
    <reaction evidence="12">
        <text>(6R)-5,10-methylene-5,6,7,8-tetrahydrofolate + NADP(+) = (6R)-5,10-methenyltetrahydrofolate + NADPH</text>
        <dbReference type="Rhea" id="RHEA:22812"/>
        <dbReference type="ChEBI" id="CHEBI:15636"/>
        <dbReference type="ChEBI" id="CHEBI:57455"/>
        <dbReference type="ChEBI" id="CHEBI:57783"/>
        <dbReference type="ChEBI" id="CHEBI:58349"/>
        <dbReference type="EC" id="1.5.1.5"/>
    </reaction>
</comment>
<feature type="binding site" evidence="12">
    <location>
        <begin position="164"/>
        <end position="166"/>
    </location>
    <ligand>
        <name>NADP(+)</name>
        <dbReference type="ChEBI" id="CHEBI:58349"/>
    </ligand>
</feature>
<keyword evidence="9 12" id="KW-0368">Histidine biosynthesis</keyword>
<dbReference type="InterPro" id="IPR020630">
    <property type="entry name" value="THF_DH/CycHdrlase_cat_dom"/>
</dbReference>
<dbReference type="FunFam" id="3.40.50.720:FF:000189">
    <property type="entry name" value="Bifunctional protein FolD"/>
    <property type="match status" value="1"/>
</dbReference>
<dbReference type="GO" id="GO:0000105">
    <property type="term" value="P:L-histidine biosynthetic process"/>
    <property type="evidence" value="ECO:0007669"/>
    <property type="project" value="UniProtKB-KW"/>
</dbReference>
<comment type="function">
    <text evidence="12">Catalyzes the oxidation of 5,10-methylenetetrahydrofolate to 5,10-methenyltetrahydrofolate and then the hydrolysis of 5,10-methenyltetrahydrofolate to 10-formyltetrahydrofolate.</text>
</comment>
<evidence type="ECO:0000256" key="6">
    <source>
        <dbReference type="ARBA" id="ARBA00022801"/>
    </source>
</evidence>
<dbReference type="GO" id="GO:0004477">
    <property type="term" value="F:methenyltetrahydrofolate cyclohydrolase activity"/>
    <property type="evidence" value="ECO:0007669"/>
    <property type="project" value="UniProtKB-UniRule"/>
</dbReference>
<dbReference type="PROSITE" id="PS00767">
    <property type="entry name" value="THF_DHG_CYH_2"/>
    <property type="match status" value="1"/>
</dbReference>